<name>A0ABW4EZ26_9PSEU</name>
<evidence type="ECO:0000313" key="2">
    <source>
        <dbReference type="Proteomes" id="UP001597114"/>
    </source>
</evidence>
<evidence type="ECO:0000313" key="1">
    <source>
        <dbReference type="EMBL" id="MFD1520083.1"/>
    </source>
</evidence>
<reference evidence="2" key="1">
    <citation type="journal article" date="2019" name="Int. J. Syst. Evol. Microbiol.">
        <title>The Global Catalogue of Microorganisms (GCM) 10K type strain sequencing project: providing services to taxonomists for standard genome sequencing and annotation.</title>
        <authorList>
            <consortium name="The Broad Institute Genomics Platform"/>
            <consortium name="The Broad Institute Genome Sequencing Center for Infectious Disease"/>
            <person name="Wu L."/>
            <person name="Ma J."/>
        </authorList>
    </citation>
    <scope>NUCLEOTIDE SEQUENCE [LARGE SCALE GENOMIC DNA]</scope>
    <source>
        <strain evidence="2">CCM 7043</strain>
    </source>
</reference>
<comment type="caution">
    <text evidence="1">The sequence shown here is derived from an EMBL/GenBank/DDBJ whole genome shotgun (WGS) entry which is preliminary data.</text>
</comment>
<gene>
    <name evidence="1" type="ORF">ACFSJD_21485</name>
</gene>
<dbReference type="RefSeq" id="WP_344722545.1">
    <property type="nucleotide sequence ID" value="NZ_BAAAUS010000013.1"/>
</dbReference>
<dbReference type="EMBL" id="JBHUCO010000023">
    <property type="protein sequence ID" value="MFD1520083.1"/>
    <property type="molecule type" value="Genomic_DNA"/>
</dbReference>
<keyword evidence="2" id="KW-1185">Reference proteome</keyword>
<dbReference type="Proteomes" id="UP001597114">
    <property type="component" value="Unassembled WGS sequence"/>
</dbReference>
<proteinExistence type="predicted"/>
<accession>A0ABW4EZ26</accession>
<organism evidence="1 2">
    <name type="scientific">Pseudonocardia yunnanensis</name>
    <dbReference type="NCBI Taxonomy" id="58107"/>
    <lineage>
        <taxon>Bacteria</taxon>
        <taxon>Bacillati</taxon>
        <taxon>Actinomycetota</taxon>
        <taxon>Actinomycetes</taxon>
        <taxon>Pseudonocardiales</taxon>
        <taxon>Pseudonocardiaceae</taxon>
        <taxon>Pseudonocardia</taxon>
    </lineage>
</organism>
<sequence>MTVAVDSRAPGIGKTHASGRTLVWFAGHLLQARRRATSTD</sequence>
<protein>
    <submittedName>
        <fullName evidence="1">Uncharacterized protein</fullName>
    </submittedName>
</protein>